<accession>A0A139JPZ4</accession>
<dbReference type="RefSeq" id="WP_066540768.1">
    <property type="nucleotide sequence ID" value="NZ_LTBM01000023.1"/>
</dbReference>
<comment type="caution">
    <text evidence="1">The sequence shown here is derived from an EMBL/GenBank/DDBJ whole genome shotgun (WGS) entry which is preliminary data.</text>
</comment>
<reference evidence="1 2" key="1">
    <citation type="submission" date="2016-02" db="EMBL/GenBank/DDBJ databases">
        <title>A draft genome sequence of Candidatus Phytoplasma oryzae strain Mbita1, the causative agent of Napier Grass stunt disease in Kenya.</title>
        <authorList>
            <person name="Fischer A."/>
            <person name="Santa-Cruz I."/>
            <person name="Wambua L."/>
            <person name="Olds C."/>
            <person name="Midega C."/>
            <person name="Dickinson M."/>
            <person name="Kawicha P."/>
            <person name="Khan Z."/>
            <person name="Masiga D."/>
            <person name="Jores J."/>
            <person name="Bernd S."/>
        </authorList>
    </citation>
    <scope>NUCLEOTIDE SEQUENCE [LARGE SCALE GENOMIC DNA]</scope>
    <source>
        <strain evidence="1">Mbita1</strain>
    </source>
</reference>
<dbReference type="EMBL" id="LTBM01000023">
    <property type="protein sequence ID" value="KXT29037.1"/>
    <property type="molecule type" value="Genomic_DNA"/>
</dbReference>
<gene>
    <name evidence="1" type="ORF">AXA84_0451</name>
</gene>
<protein>
    <submittedName>
        <fullName evidence="1">Uncharacterized protein</fullName>
    </submittedName>
</protein>
<sequence>MAAFKKLQTTFKIPPLTTEEEVKQTNYLTNFLIKLKPVVEVTSAVLQNTYDVVTAAPRLLVPAVGSSLLA</sequence>
<name>A0A139JPZ4_9MOLU</name>
<organism evidence="1 2">
    <name type="scientific">Candidatus Phytoplasma oryzae</name>
    <dbReference type="NCBI Taxonomy" id="203274"/>
    <lineage>
        <taxon>Bacteria</taxon>
        <taxon>Bacillati</taxon>
        <taxon>Mycoplasmatota</taxon>
        <taxon>Mollicutes</taxon>
        <taxon>Acholeplasmatales</taxon>
        <taxon>Acholeplasmataceae</taxon>
        <taxon>Candidatus Phytoplasma</taxon>
        <taxon>16SrXI (Rice yellow dwarf group)</taxon>
    </lineage>
</organism>
<dbReference type="AlphaFoldDB" id="A0A139JPZ4"/>
<evidence type="ECO:0000313" key="2">
    <source>
        <dbReference type="Proteomes" id="UP000070069"/>
    </source>
</evidence>
<evidence type="ECO:0000313" key="1">
    <source>
        <dbReference type="EMBL" id="KXT29037.1"/>
    </source>
</evidence>
<proteinExistence type="predicted"/>
<dbReference type="Proteomes" id="UP000070069">
    <property type="component" value="Unassembled WGS sequence"/>
</dbReference>
<dbReference type="PATRIC" id="fig|203274.3.peg.301"/>